<dbReference type="PIRSF" id="PIRSF000171">
    <property type="entry name" value="SDHA_APRA_LASPO"/>
    <property type="match status" value="1"/>
</dbReference>
<dbReference type="Pfam" id="PF00890">
    <property type="entry name" value="FAD_binding_2"/>
    <property type="match status" value="1"/>
</dbReference>
<dbReference type="GO" id="GO:0034628">
    <property type="term" value="P:'de novo' NAD+ biosynthetic process from L-aspartate"/>
    <property type="evidence" value="ECO:0007669"/>
    <property type="project" value="TreeGrafter"/>
</dbReference>
<evidence type="ECO:0000256" key="2">
    <source>
        <dbReference type="ARBA" id="ARBA00004950"/>
    </source>
</evidence>
<feature type="domain" description="Fumarate reductase/succinate dehydrogenase flavoprotein-like C-terminal" evidence="14">
    <location>
        <begin position="448"/>
        <end position="538"/>
    </location>
</feature>
<dbReference type="NCBIfam" id="NF006567">
    <property type="entry name" value="PRK09077.1"/>
    <property type="match status" value="1"/>
</dbReference>
<dbReference type="Pfam" id="PF02910">
    <property type="entry name" value="Succ_DH_flav_C"/>
    <property type="match status" value="1"/>
</dbReference>
<evidence type="ECO:0000256" key="10">
    <source>
        <dbReference type="NCBIfam" id="TIGR00551"/>
    </source>
</evidence>
<protein>
    <recommendedName>
        <fullName evidence="4 10">L-aspartate oxidase</fullName>
        <ecNumber evidence="4 10">1.4.3.16</ecNumber>
    </recommendedName>
</protein>
<dbReference type="PANTHER" id="PTHR42716">
    <property type="entry name" value="L-ASPARTATE OXIDASE"/>
    <property type="match status" value="1"/>
</dbReference>
<proteinExistence type="inferred from homology"/>
<dbReference type="InterPro" id="IPR015939">
    <property type="entry name" value="Fum_Rdtase/Succ_DH_flav-like_C"/>
</dbReference>
<evidence type="ECO:0000256" key="5">
    <source>
        <dbReference type="ARBA" id="ARBA00022630"/>
    </source>
</evidence>
<name>A0A7V2WSP4_9BACT</name>
<feature type="active site" description="Proton acceptor" evidence="11">
    <location>
        <position position="292"/>
    </location>
</feature>
<evidence type="ECO:0000256" key="12">
    <source>
        <dbReference type="RuleBase" id="RU362049"/>
    </source>
</evidence>
<dbReference type="PANTHER" id="PTHR42716:SF2">
    <property type="entry name" value="L-ASPARTATE OXIDASE, CHLOROPLASTIC"/>
    <property type="match status" value="1"/>
</dbReference>
<evidence type="ECO:0000256" key="3">
    <source>
        <dbReference type="ARBA" id="ARBA00008562"/>
    </source>
</evidence>
<dbReference type="EMBL" id="DRND01000253">
    <property type="protein sequence ID" value="HFC46859.1"/>
    <property type="molecule type" value="Genomic_DNA"/>
</dbReference>
<comment type="subcellular location">
    <subcellularLocation>
        <location evidence="12">Cytoplasm</location>
    </subcellularLocation>
</comment>
<keyword evidence="7 12" id="KW-0274">FAD</keyword>
<evidence type="ECO:0000313" key="15">
    <source>
        <dbReference type="EMBL" id="HFC46859.1"/>
    </source>
</evidence>
<keyword evidence="6 12" id="KW-0662">Pyridine nucleotide biosynthesis</keyword>
<sequence length="556" mass="62132">MRLQTDFLIIGSGIAGLSLALKLSELGRVLVTTKKAKEDTATSLAQGGIACVSSPDDSFDLHIQDTLRAGDGLCHEDVVEFIVKEAPGRIRELEALGVEFQREPDGRAYSLHREGGHSRRRILHCKDYTGKKIQEALVARAREQENIELLEDHIAVDLITMGKIMRDKRRTTSLDDKEHCLGAYVLDAHSGEILTVLATFTVLATGGAGKVYLYTSNPDIATGDGIAMAWRAGARIANLEFVQFHPTCLFHPKAKNFLISEALRGEGARLINSRGKRFMEDYAPDALELAPRDVVARAIDTELKRSGEDCVFLDISHKPSSFIEERFPTIHETCLRFGIDMTKEPIPVVPAAHYMCGGIVTDKWGRSDLLGLYAVGETACTGLHGANRLASNSLLEGVVMADRAYLKIREELSAVKSIKTPTPPEWDTGGAVDLKEAVLISYNWDVIRRLMWNYVGIVRNDKRLGLAQKRLIPILEEIDQHYWDYLLTRDFVELRNLAQVAELIVESAITRKESRGGHFNEDYPEKDDWNFRRDTVLRRVNMYTHGSHTATDPRAP</sequence>
<dbReference type="PRINTS" id="PR00411">
    <property type="entry name" value="PNDRDTASEI"/>
</dbReference>
<dbReference type="AlphaFoldDB" id="A0A7V2WSP4"/>
<dbReference type="NCBIfam" id="TIGR00551">
    <property type="entry name" value="nadB"/>
    <property type="match status" value="1"/>
</dbReference>
<feature type="domain" description="FAD-dependent oxidoreductase 2 FAD-binding" evidence="13">
    <location>
        <begin position="6"/>
        <end position="394"/>
    </location>
</feature>
<dbReference type="SUPFAM" id="SSF51905">
    <property type="entry name" value="FAD/NAD(P)-binding domain"/>
    <property type="match status" value="1"/>
</dbReference>
<dbReference type="EC" id="1.4.3.16" evidence="4 10"/>
<evidence type="ECO:0000256" key="11">
    <source>
        <dbReference type="PIRSR" id="PIRSR000171-1"/>
    </source>
</evidence>
<dbReference type="InterPro" id="IPR005288">
    <property type="entry name" value="NadB"/>
</dbReference>
<evidence type="ECO:0000256" key="1">
    <source>
        <dbReference type="ARBA" id="ARBA00001974"/>
    </source>
</evidence>
<dbReference type="FunFam" id="3.90.700.10:FF:000002">
    <property type="entry name" value="L-aspartate oxidase"/>
    <property type="match status" value="1"/>
</dbReference>
<organism evidence="15">
    <name type="scientific">Dissulfuribacter thermophilus</name>
    <dbReference type="NCBI Taxonomy" id="1156395"/>
    <lineage>
        <taxon>Bacteria</taxon>
        <taxon>Pseudomonadati</taxon>
        <taxon>Thermodesulfobacteriota</taxon>
        <taxon>Dissulfuribacteria</taxon>
        <taxon>Dissulfuribacterales</taxon>
        <taxon>Dissulfuribacteraceae</taxon>
        <taxon>Dissulfuribacter</taxon>
    </lineage>
</organism>
<evidence type="ECO:0000259" key="13">
    <source>
        <dbReference type="Pfam" id="PF00890"/>
    </source>
</evidence>
<comment type="pathway">
    <text evidence="2 12">Cofactor biosynthesis; NAD(+) biosynthesis; iminoaspartate from L-aspartate (oxidase route): step 1/1.</text>
</comment>
<dbReference type="SUPFAM" id="SSF46977">
    <property type="entry name" value="Succinate dehydrogenase/fumarate reductase flavoprotein C-terminal domain"/>
    <property type="match status" value="1"/>
</dbReference>
<comment type="cofactor">
    <cofactor evidence="1 12">
        <name>FAD</name>
        <dbReference type="ChEBI" id="CHEBI:57692"/>
    </cofactor>
</comment>
<dbReference type="Gene3D" id="3.90.700.10">
    <property type="entry name" value="Succinate dehydrogenase/fumarate reductase flavoprotein, catalytic domain"/>
    <property type="match status" value="1"/>
</dbReference>
<gene>
    <name evidence="15" type="ORF">ENJ63_03150</name>
</gene>
<evidence type="ECO:0000256" key="9">
    <source>
        <dbReference type="ARBA" id="ARBA00048305"/>
    </source>
</evidence>
<keyword evidence="5 12" id="KW-0285">Flavoprotein</keyword>
<evidence type="ECO:0000256" key="6">
    <source>
        <dbReference type="ARBA" id="ARBA00022642"/>
    </source>
</evidence>
<reference evidence="15" key="1">
    <citation type="journal article" date="2020" name="mSystems">
        <title>Genome- and Community-Level Interaction Insights into Carbon Utilization and Element Cycling Functions of Hydrothermarchaeota in Hydrothermal Sediment.</title>
        <authorList>
            <person name="Zhou Z."/>
            <person name="Liu Y."/>
            <person name="Xu W."/>
            <person name="Pan J."/>
            <person name="Luo Z.H."/>
            <person name="Li M."/>
        </authorList>
    </citation>
    <scope>NUCLEOTIDE SEQUENCE [LARGE SCALE GENOMIC DNA]</scope>
    <source>
        <strain evidence="15">HyVt-503</strain>
    </source>
</reference>
<accession>A0A7V2WSP4</accession>
<dbReference type="FunFam" id="1.20.58.100:FF:000002">
    <property type="entry name" value="L-aspartate oxidase"/>
    <property type="match status" value="1"/>
</dbReference>
<dbReference type="Proteomes" id="UP000885797">
    <property type="component" value="Unassembled WGS sequence"/>
</dbReference>
<dbReference type="InterPro" id="IPR036188">
    <property type="entry name" value="FAD/NAD-bd_sf"/>
</dbReference>
<dbReference type="InterPro" id="IPR003953">
    <property type="entry name" value="FAD-dep_OxRdtase_2_FAD-bd"/>
</dbReference>
<dbReference type="InterPro" id="IPR027477">
    <property type="entry name" value="Succ_DH/fumarate_Rdtase_cat_sf"/>
</dbReference>
<dbReference type="Gene3D" id="3.50.50.60">
    <property type="entry name" value="FAD/NAD(P)-binding domain"/>
    <property type="match status" value="1"/>
</dbReference>
<dbReference type="GO" id="GO:0005737">
    <property type="term" value="C:cytoplasm"/>
    <property type="evidence" value="ECO:0007669"/>
    <property type="project" value="UniProtKB-SubCell"/>
</dbReference>
<evidence type="ECO:0000259" key="14">
    <source>
        <dbReference type="Pfam" id="PF02910"/>
    </source>
</evidence>
<comment type="function">
    <text evidence="12">Catalyzes the oxidation of L-aspartate to iminoaspartate.</text>
</comment>
<dbReference type="UniPathway" id="UPA00253">
    <property type="reaction ID" value="UER00326"/>
</dbReference>
<evidence type="ECO:0000256" key="4">
    <source>
        <dbReference type="ARBA" id="ARBA00012173"/>
    </source>
</evidence>
<evidence type="ECO:0000256" key="8">
    <source>
        <dbReference type="ARBA" id="ARBA00023002"/>
    </source>
</evidence>
<dbReference type="Gene3D" id="1.20.58.100">
    <property type="entry name" value="Fumarate reductase/succinate dehydrogenase flavoprotein-like, C-terminal domain"/>
    <property type="match status" value="1"/>
</dbReference>
<comment type="similarity">
    <text evidence="3 12">Belongs to the FAD-dependent oxidoreductase 2 family. NadB subfamily.</text>
</comment>
<dbReference type="PRINTS" id="PR00368">
    <property type="entry name" value="FADPNR"/>
</dbReference>
<comment type="caution">
    <text evidence="15">The sequence shown here is derived from an EMBL/GenBank/DDBJ whole genome shotgun (WGS) entry which is preliminary data.</text>
</comment>
<dbReference type="InterPro" id="IPR037099">
    <property type="entry name" value="Fum_R/Succ_DH_flav-like_C_sf"/>
</dbReference>
<comment type="catalytic activity">
    <reaction evidence="9">
        <text>L-aspartate + O2 = iminosuccinate + H2O2</text>
        <dbReference type="Rhea" id="RHEA:25876"/>
        <dbReference type="ChEBI" id="CHEBI:15379"/>
        <dbReference type="ChEBI" id="CHEBI:16240"/>
        <dbReference type="ChEBI" id="CHEBI:29991"/>
        <dbReference type="ChEBI" id="CHEBI:77875"/>
        <dbReference type="EC" id="1.4.3.16"/>
    </reaction>
    <physiologicalReaction direction="left-to-right" evidence="9">
        <dbReference type="Rhea" id="RHEA:25877"/>
    </physiologicalReaction>
</comment>
<evidence type="ECO:0000256" key="7">
    <source>
        <dbReference type="ARBA" id="ARBA00022827"/>
    </source>
</evidence>
<dbReference type="GO" id="GO:0008734">
    <property type="term" value="F:L-aspartate oxidase activity"/>
    <property type="evidence" value="ECO:0007669"/>
    <property type="project" value="UniProtKB-UniRule"/>
</dbReference>
<dbReference type="SUPFAM" id="SSF56425">
    <property type="entry name" value="Succinate dehydrogenase/fumarate reductase flavoprotein, catalytic domain"/>
    <property type="match status" value="1"/>
</dbReference>
<keyword evidence="8 12" id="KW-0560">Oxidoreductase</keyword>